<organism evidence="9 10">
    <name type="scientific">Phascolarctos cinereus</name>
    <name type="common">Koala</name>
    <dbReference type="NCBI Taxonomy" id="38626"/>
    <lineage>
        <taxon>Eukaryota</taxon>
        <taxon>Metazoa</taxon>
        <taxon>Chordata</taxon>
        <taxon>Craniata</taxon>
        <taxon>Vertebrata</taxon>
        <taxon>Euteleostomi</taxon>
        <taxon>Mammalia</taxon>
        <taxon>Metatheria</taxon>
        <taxon>Diprotodontia</taxon>
        <taxon>Phascolarctidae</taxon>
        <taxon>Phascolarctos</taxon>
    </lineage>
</organism>
<dbReference type="GO" id="GO:0008270">
    <property type="term" value="F:zinc ion binding"/>
    <property type="evidence" value="ECO:0007669"/>
    <property type="project" value="UniProtKB-KW"/>
</dbReference>
<evidence type="ECO:0000256" key="2">
    <source>
        <dbReference type="ARBA" id="ARBA00022771"/>
    </source>
</evidence>
<keyword evidence="2 4" id="KW-0863">Zinc-finger</keyword>
<dbReference type="InParanoid" id="A0A6P5KBJ9"/>
<dbReference type="Gene3D" id="2.60.120.920">
    <property type="match status" value="1"/>
</dbReference>
<keyword evidence="3" id="KW-0862">Zinc</keyword>
<evidence type="ECO:0000256" key="5">
    <source>
        <dbReference type="SAM" id="MobiDB-lite"/>
    </source>
</evidence>
<dbReference type="InterPro" id="IPR006574">
    <property type="entry name" value="PRY"/>
</dbReference>
<dbReference type="InterPro" id="IPR003879">
    <property type="entry name" value="Butyrophylin_SPRY"/>
</dbReference>
<dbReference type="Pfam" id="PF00643">
    <property type="entry name" value="zf-B_box"/>
    <property type="match status" value="1"/>
</dbReference>
<name>A0A6P5KBJ9_PHACI</name>
<feature type="domain" description="RING-type" evidence="6">
    <location>
        <begin position="11"/>
        <end position="52"/>
    </location>
</feature>
<dbReference type="Gene3D" id="3.30.40.10">
    <property type="entry name" value="Zinc/RING finger domain, C3HC4 (zinc finger)"/>
    <property type="match status" value="1"/>
</dbReference>
<dbReference type="InterPro" id="IPR001841">
    <property type="entry name" value="Znf_RING"/>
</dbReference>
<dbReference type="InterPro" id="IPR043136">
    <property type="entry name" value="B30.2/SPRY_sf"/>
</dbReference>
<dbReference type="SUPFAM" id="SSF49899">
    <property type="entry name" value="Concanavalin A-like lectins/glucanases"/>
    <property type="match status" value="1"/>
</dbReference>
<accession>A0A6P5KBJ9</accession>
<evidence type="ECO:0000259" key="6">
    <source>
        <dbReference type="PROSITE" id="PS50089"/>
    </source>
</evidence>
<dbReference type="SUPFAM" id="SSF57845">
    <property type="entry name" value="B-box zinc-binding domain"/>
    <property type="match status" value="1"/>
</dbReference>
<feature type="region of interest" description="Disordered" evidence="5">
    <location>
        <begin position="153"/>
        <end position="178"/>
    </location>
</feature>
<evidence type="ECO:0000313" key="10">
    <source>
        <dbReference type="RefSeq" id="XP_020842848.1"/>
    </source>
</evidence>
<keyword evidence="1" id="KW-0479">Metal-binding</keyword>
<dbReference type="RefSeq" id="XP_020842848.1">
    <property type="nucleotide sequence ID" value="XM_020987189.1"/>
</dbReference>
<dbReference type="SMART" id="SM00184">
    <property type="entry name" value="RING"/>
    <property type="match status" value="1"/>
</dbReference>
<dbReference type="SMART" id="SM00336">
    <property type="entry name" value="BBOX"/>
    <property type="match status" value="1"/>
</dbReference>
<dbReference type="Proteomes" id="UP000515140">
    <property type="component" value="Unplaced"/>
</dbReference>
<evidence type="ECO:0000259" key="8">
    <source>
        <dbReference type="PROSITE" id="PS50188"/>
    </source>
</evidence>
<dbReference type="SUPFAM" id="SSF57850">
    <property type="entry name" value="RING/U-box"/>
    <property type="match status" value="1"/>
</dbReference>
<evidence type="ECO:0000256" key="1">
    <source>
        <dbReference type="ARBA" id="ARBA00022723"/>
    </source>
</evidence>
<feature type="domain" description="B box-type" evidence="7">
    <location>
        <begin position="86"/>
        <end position="127"/>
    </location>
</feature>
<dbReference type="PROSITE" id="PS50188">
    <property type="entry name" value="B302_SPRY"/>
    <property type="match status" value="1"/>
</dbReference>
<dbReference type="PANTHER" id="PTHR24103">
    <property type="entry name" value="E3 UBIQUITIN-PROTEIN LIGASE TRIM"/>
    <property type="match status" value="1"/>
</dbReference>
<dbReference type="AlphaFoldDB" id="A0A6P5KBJ9"/>
<dbReference type="Gene3D" id="3.30.160.60">
    <property type="entry name" value="Classic Zinc Finger"/>
    <property type="match status" value="1"/>
</dbReference>
<evidence type="ECO:0000259" key="7">
    <source>
        <dbReference type="PROSITE" id="PS50119"/>
    </source>
</evidence>
<evidence type="ECO:0000256" key="3">
    <source>
        <dbReference type="ARBA" id="ARBA00022833"/>
    </source>
</evidence>
<feature type="compositionally biased region" description="Basic and acidic residues" evidence="5">
    <location>
        <begin position="162"/>
        <end position="176"/>
    </location>
</feature>
<dbReference type="InterPro" id="IPR050143">
    <property type="entry name" value="TRIM/RBCC"/>
</dbReference>
<dbReference type="PROSITE" id="PS50119">
    <property type="entry name" value="ZF_BBOX"/>
    <property type="match status" value="1"/>
</dbReference>
<dbReference type="SMART" id="SM00589">
    <property type="entry name" value="PRY"/>
    <property type="match status" value="1"/>
</dbReference>
<dbReference type="PROSITE" id="PS50089">
    <property type="entry name" value="ZF_RING_2"/>
    <property type="match status" value="1"/>
</dbReference>
<dbReference type="PROSITE" id="PS00518">
    <property type="entry name" value="ZF_RING_1"/>
    <property type="match status" value="1"/>
</dbReference>
<proteinExistence type="predicted"/>
<dbReference type="GeneID" id="110209013"/>
<dbReference type="InterPro" id="IPR000315">
    <property type="entry name" value="Znf_B-box"/>
</dbReference>
<reference evidence="10" key="1">
    <citation type="submission" date="2025-08" db="UniProtKB">
        <authorList>
            <consortium name="RefSeq"/>
        </authorList>
    </citation>
    <scope>IDENTIFICATION</scope>
    <source>
        <tissue evidence="10">Spleen</tissue>
    </source>
</reference>
<dbReference type="Pfam" id="PF15227">
    <property type="entry name" value="zf-C3HC4_4"/>
    <property type="match status" value="1"/>
</dbReference>
<dbReference type="InterPro" id="IPR017907">
    <property type="entry name" value="Znf_RING_CS"/>
</dbReference>
<feature type="domain" description="B30.2/SPRY" evidence="8">
    <location>
        <begin position="225"/>
        <end position="366"/>
    </location>
</feature>
<evidence type="ECO:0000313" key="9">
    <source>
        <dbReference type="Proteomes" id="UP000515140"/>
    </source>
</evidence>
<evidence type="ECO:0000256" key="4">
    <source>
        <dbReference type="PROSITE-ProRule" id="PRU00024"/>
    </source>
</evidence>
<gene>
    <name evidence="10" type="primary">LOC110209013</name>
</gene>
<dbReference type="InterPro" id="IPR001870">
    <property type="entry name" value="B30.2/SPRY"/>
</dbReference>
<keyword evidence="9" id="KW-1185">Reference proteome</keyword>
<sequence length="366" mass="41514">MLQEWLREITCGICRSYFYEPVTMGCGHRFCRACLSWSWRVATQAFSCPECRQVSQVREFPAVNGSLAELTDLTNWLCPQLLQNTEEHSQCARCKEGLKLFCEDDQTPLCLRCSQSPEHGAHKLSSVEEAAHNCREKLQHIQSDLGKHLEEAEKLPDEEETPADKGRGKASQDRLSQHMQSLQALTVGLQEAGHQPNVHLLQEAKELLGRTESVLSQRVKAVTPELREYPIPGMMEMLNRFRVDITLDPTSASPCVIVSEDLKSVKAAEGWQVEIKHPEDPAWHYVFADQAFSSGRQYWEVDVTQLPQWILGISTPHLKRKKGRNMDSCASLFLLQCIKKGEDYHFQTYAGSLNHQVKDTVPRVGV</sequence>
<dbReference type="PRINTS" id="PR01407">
    <property type="entry name" value="BUTYPHLNCDUF"/>
</dbReference>
<dbReference type="InterPro" id="IPR013320">
    <property type="entry name" value="ConA-like_dom_sf"/>
</dbReference>
<dbReference type="InterPro" id="IPR013083">
    <property type="entry name" value="Znf_RING/FYVE/PHD"/>
</dbReference>
<dbReference type="KEGG" id="pcw:110209013"/>
<protein>
    <submittedName>
        <fullName evidence="10">Tripartite motif-containing protein 64-like</fullName>
    </submittedName>
</protein>